<evidence type="ECO:0000256" key="1">
    <source>
        <dbReference type="SAM" id="Phobius"/>
    </source>
</evidence>
<name>A0ABQ1Z867_9BACT</name>
<feature type="transmembrane region" description="Helical" evidence="1">
    <location>
        <begin position="12"/>
        <end position="34"/>
    </location>
</feature>
<organism evidence="2 3">
    <name type="scientific">Dyadobacter endophyticus</name>
    <dbReference type="NCBI Taxonomy" id="1749036"/>
    <lineage>
        <taxon>Bacteria</taxon>
        <taxon>Pseudomonadati</taxon>
        <taxon>Bacteroidota</taxon>
        <taxon>Cytophagia</taxon>
        <taxon>Cytophagales</taxon>
        <taxon>Spirosomataceae</taxon>
        <taxon>Dyadobacter</taxon>
    </lineage>
</organism>
<keyword evidence="1" id="KW-1133">Transmembrane helix</keyword>
<evidence type="ECO:0000313" key="2">
    <source>
        <dbReference type="EMBL" id="GGH51045.1"/>
    </source>
</evidence>
<keyword evidence="1" id="KW-0812">Transmembrane</keyword>
<dbReference type="Proteomes" id="UP000600214">
    <property type="component" value="Unassembled WGS sequence"/>
</dbReference>
<comment type="caution">
    <text evidence="2">The sequence shown here is derived from an EMBL/GenBank/DDBJ whole genome shotgun (WGS) entry which is preliminary data.</text>
</comment>
<protein>
    <submittedName>
        <fullName evidence="2">Uncharacterized protein</fullName>
    </submittedName>
</protein>
<feature type="transmembrane region" description="Helical" evidence="1">
    <location>
        <begin position="46"/>
        <end position="66"/>
    </location>
</feature>
<accession>A0ABQ1Z867</accession>
<reference evidence="3" key="1">
    <citation type="journal article" date="2019" name="Int. J. Syst. Evol. Microbiol.">
        <title>The Global Catalogue of Microorganisms (GCM) 10K type strain sequencing project: providing services to taxonomists for standard genome sequencing and annotation.</title>
        <authorList>
            <consortium name="The Broad Institute Genomics Platform"/>
            <consortium name="The Broad Institute Genome Sequencing Center for Infectious Disease"/>
            <person name="Wu L."/>
            <person name="Ma J."/>
        </authorList>
    </citation>
    <scope>NUCLEOTIDE SEQUENCE [LARGE SCALE GENOMIC DNA]</scope>
    <source>
        <strain evidence="3">CGMCC 1.15288</strain>
    </source>
</reference>
<evidence type="ECO:0000313" key="3">
    <source>
        <dbReference type="Proteomes" id="UP000600214"/>
    </source>
</evidence>
<sequence>MTAVVSIMVVPAILFAVNPVVVPAVTVAVGIDNASRHRFYYHNTRWWWCIVIPVTMPVAVIIARIIRAVGTG</sequence>
<dbReference type="EMBL" id="BMIA01000005">
    <property type="protein sequence ID" value="GGH51045.1"/>
    <property type="molecule type" value="Genomic_DNA"/>
</dbReference>
<gene>
    <name evidence="2" type="ORF">GCM10007423_54150</name>
</gene>
<keyword evidence="1" id="KW-0472">Membrane</keyword>
<proteinExistence type="predicted"/>
<keyword evidence="3" id="KW-1185">Reference proteome</keyword>